<keyword evidence="3" id="KW-0597">Phosphoprotein</keyword>
<dbReference type="PANTHER" id="PTHR43065">
    <property type="entry name" value="SENSOR HISTIDINE KINASE"/>
    <property type="match status" value="1"/>
</dbReference>
<dbReference type="SMART" id="SM00091">
    <property type="entry name" value="PAS"/>
    <property type="match status" value="1"/>
</dbReference>
<dbReference type="InterPro" id="IPR035965">
    <property type="entry name" value="PAS-like_dom_sf"/>
</dbReference>
<dbReference type="SMART" id="SM00387">
    <property type="entry name" value="HATPase_c"/>
    <property type="match status" value="1"/>
</dbReference>
<dbReference type="Pfam" id="PF02518">
    <property type="entry name" value="HATPase_c"/>
    <property type="match status" value="1"/>
</dbReference>
<dbReference type="PROSITE" id="PS50109">
    <property type="entry name" value="HIS_KIN"/>
    <property type="match status" value="1"/>
</dbReference>
<dbReference type="SUPFAM" id="SSF55785">
    <property type="entry name" value="PYP-like sensor domain (PAS domain)"/>
    <property type="match status" value="1"/>
</dbReference>
<dbReference type="InterPro" id="IPR004358">
    <property type="entry name" value="Sig_transdc_His_kin-like_C"/>
</dbReference>
<dbReference type="InterPro" id="IPR000014">
    <property type="entry name" value="PAS"/>
</dbReference>
<protein>
    <recommendedName>
        <fullName evidence="2">histidine kinase</fullName>
        <ecNumber evidence="2">2.7.13.3</ecNumber>
    </recommendedName>
</protein>
<dbReference type="InterPro" id="IPR003594">
    <property type="entry name" value="HATPase_dom"/>
</dbReference>
<dbReference type="EMBL" id="JBHRUG010000017">
    <property type="protein sequence ID" value="MFC3283508.1"/>
    <property type="molecule type" value="Genomic_DNA"/>
</dbReference>
<evidence type="ECO:0000256" key="2">
    <source>
        <dbReference type="ARBA" id="ARBA00012438"/>
    </source>
</evidence>
<dbReference type="InterPro" id="IPR003661">
    <property type="entry name" value="HisK_dim/P_dom"/>
</dbReference>
<name>A0ABV7LND2_9GAMM</name>
<dbReference type="Gene3D" id="3.30.450.20">
    <property type="entry name" value="PAS domain"/>
    <property type="match status" value="1"/>
</dbReference>
<dbReference type="InterPro" id="IPR013656">
    <property type="entry name" value="PAS_4"/>
</dbReference>
<comment type="catalytic activity">
    <reaction evidence="1">
        <text>ATP + protein L-histidine = ADP + protein N-phospho-L-histidine.</text>
        <dbReference type="EC" id="2.7.13.3"/>
    </reaction>
</comment>
<dbReference type="PANTHER" id="PTHR43065:SF50">
    <property type="entry name" value="HISTIDINE KINASE"/>
    <property type="match status" value="1"/>
</dbReference>
<dbReference type="SUPFAM" id="SSF55874">
    <property type="entry name" value="ATPase domain of HSP90 chaperone/DNA topoisomerase II/histidine kinase"/>
    <property type="match status" value="1"/>
</dbReference>
<feature type="domain" description="Histidine kinase" evidence="4">
    <location>
        <begin position="180"/>
        <end position="416"/>
    </location>
</feature>
<evidence type="ECO:0000256" key="1">
    <source>
        <dbReference type="ARBA" id="ARBA00000085"/>
    </source>
</evidence>
<evidence type="ECO:0000313" key="5">
    <source>
        <dbReference type="EMBL" id="MFC3283508.1"/>
    </source>
</evidence>
<dbReference type="Pfam" id="PF08448">
    <property type="entry name" value="PAS_4"/>
    <property type="match status" value="1"/>
</dbReference>
<dbReference type="InterPro" id="IPR036097">
    <property type="entry name" value="HisK_dim/P_sf"/>
</dbReference>
<dbReference type="PRINTS" id="PR00344">
    <property type="entry name" value="BCTRLSENSOR"/>
</dbReference>
<dbReference type="Gene3D" id="1.10.287.130">
    <property type="match status" value="1"/>
</dbReference>
<comment type="caution">
    <text evidence="5">The sequence shown here is derived from an EMBL/GenBank/DDBJ whole genome shotgun (WGS) entry which is preliminary data.</text>
</comment>
<sequence length="430" mass="48139">MDSSQSSLLTLLADRIGLGLILLDQELRIEYWNDLIERCCNKPLAQAHGQPLAEIFPGTDATRLHQRVGQAHEEGRHTPVTGSDAHAPVQVPLSLPGEECVRPLDWHLLPVFHADHILHFALVLDNASSQLDLDSPREVWSDTEGGTKIDQDQLIEKLEKANNQLVQSEKLAAIGQLAAGVAHEINNPIGYVSSNLKTLTDYVQDLLRIIDAADEVTDIEGLQQLKRTLEYEYIRSDIESLISESGDGLERVKKIITALKDFSHIDEEKFRLADLHRGIDTTLNVVQSELKYKADVVKEYDELPEVECILSQINQVVMNLLVNSAHSIEEFGLITLRTGSDDEWAWFEVEDTGTGIEPDLLNRIYEPFFTTKPVGKGTGLGLALSYNIVQKHHGRIKVFSEIGKGTRFCVWLPIKQPAMLDSMTENETRT</sequence>
<reference evidence="6" key="1">
    <citation type="journal article" date="2019" name="Int. J. Syst. Evol. Microbiol.">
        <title>The Global Catalogue of Microorganisms (GCM) 10K type strain sequencing project: providing services to taxonomists for standard genome sequencing and annotation.</title>
        <authorList>
            <consortium name="The Broad Institute Genomics Platform"/>
            <consortium name="The Broad Institute Genome Sequencing Center for Infectious Disease"/>
            <person name="Wu L."/>
            <person name="Ma J."/>
        </authorList>
    </citation>
    <scope>NUCLEOTIDE SEQUENCE [LARGE SCALE GENOMIC DNA]</scope>
    <source>
        <strain evidence="6">CECT 7698</strain>
    </source>
</reference>
<dbReference type="EC" id="2.7.13.3" evidence="2"/>
<dbReference type="SUPFAM" id="SSF47384">
    <property type="entry name" value="Homodimeric domain of signal transducing histidine kinase"/>
    <property type="match status" value="1"/>
</dbReference>
<dbReference type="InterPro" id="IPR005467">
    <property type="entry name" value="His_kinase_dom"/>
</dbReference>
<evidence type="ECO:0000259" key="4">
    <source>
        <dbReference type="PROSITE" id="PS50109"/>
    </source>
</evidence>
<keyword evidence="5" id="KW-0547">Nucleotide-binding</keyword>
<dbReference type="GO" id="GO:0005524">
    <property type="term" value="F:ATP binding"/>
    <property type="evidence" value="ECO:0007669"/>
    <property type="project" value="UniProtKB-KW"/>
</dbReference>
<gene>
    <name evidence="5" type="ORF">ACFOEV_07815</name>
</gene>
<organism evidence="5 6">
    <name type="scientific">Litchfieldella rifensis</name>
    <dbReference type="NCBI Taxonomy" id="762643"/>
    <lineage>
        <taxon>Bacteria</taxon>
        <taxon>Pseudomonadati</taxon>
        <taxon>Pseudomonadota</taxon>
        <taxon>Gammaproteobacteria</taxon>
        <taxon>Oceanospirillales</taxon>
        <taxon>Halomonadaceae</taxon>
        <taxon>Litchfieldella</taxon>
    </lineage>
</organism>
<evidence type="ECO:0000313" key="6">
    <source>
        <dbReference type="Proteomes" id="UP001595579"/>
    </source>
</evidence>
<dbReference type="CDD" id="cd00082">
    <property type="entry name" value="HisKA"/>
    <property type="match status" value="1"/>
</dbReference>
<dbReference type="Gene3D" id="3.30.565.10">
    <property type="entry name" value="Histidine kinase-like ATPase, C-terminal domain"/>
    <property type="match status" value="1"/>
</dbReference>
<keyword evidence="5" id="KW-0067">ATP-binding</keyword>
<accession>A0ABV7LND2</accession>
<dbReference type="Proteomes" id="UP001595579">
    <property type="component" value="Unassembled WGS sequence"/>
</dbReference>
<evidence type="ECO:0000256" key="3">
    <source>
        <dbReference type="ARBA" id="ARBA00022553"/>
    </source>
</evidence>
<dbReference type="InterPro" id="IPR036890">
    <property type="entry name" value="HATPase_C_sf"/>
</dbReference>
<proteinExistence type="predicted"/>
<dbReference type="RefSeq" id="WP_386772573.1">
    <property type="nucleotide sequence ID" value="NZ_JBHRUG010000017.1"/>
</dbReference>
<keyword evidence="6" id="KW-1185">Reference proteome</keyword>